<keyword evidence="4" id="KW-0813">Transport</keyword>
<evidence type="ECO:0000259" key="8">
    <source>
        <dbReference type="PROSITE" id="PS50166"/>
    </source>
</evidence>
<dbReference type="GO" id="GO:0006611">
    <property type="term" value="P:protein export from nucleus"/>
    <property type="evidence" value="ECO:0007669"/>
    <property type="project" value="TreeGrafter"/>
</dbReference>
<evidence type="ECO:0000256" key="7">
    <source>
        <dbReference type="ARBA" id="ARBA00023242"/>
    </source>
</evidence>
<dbReference type="Pfam" id="PF08506">
    <property type="entry name" value="Cse1"/>
    <property type="match status" value="1"/>
</dbReference>
<evidence type="ECO:0000313" key="9">
    <source>
        <dbReference type="EMBL" id="NDV29314.1"/>
    </source>
</evidence>
<dbReference type="Gene3D" id="1.25.10.10">
    <property type="entry name" value="Leucine-rich Repeat Variant"/>
    <property type="match status" value="1"/>
</dbReference>
<dbReference type="Pfam" id="PF03810">
    <property type="entry name" value="IBN_N"/>
    <property type="match status" value="1"/>
</dbReference>
<organism evidence="9">
    <name type="scientific">Arcella intermedia</name>
    <dbReference type="NCBI Taxonomy" id="1963864"/>
    <lineage>
        <taxon>Eukaryota</taxon>
        <taxon>Amoebozoa</taxon>
        <taxon>Tubulinea</taxon>
        <taxon>Elardia</taxon>
        <taxon>Arcellinida</taxon>
        <taxon>Sphaerothecina</taxon>
        <taxon>Arcellidae</taxon>
        <taxon>Arcella</taxon>
    </lineage>
</organism>
<dbReference type="InterPro" id="IPR011989">
    <property type="entry name" value="ARM-like"/>
</dbReference>
<keyword evidence="6" id="KW-0653">Protein transport</keyword>
<dbReference type="PANTHER" id="PTHR10997">
    <property type="entry name" value="IMPORTIN-7, 8, 11"/>
    <property type="match status" value="1"/>
</dbReference>
<dbReference type="PROSITE" id="PS50166">
    <property type="entry name" value="IMPORTIN_B_NT"/>
    <property type="match status" value="1"/>
</dbReference>
<dbReference type="SUPFAM" id="SSF48371">
    <property type="entry name" value="ARM repeat"/>
    <property type="match status" value="1"/>
</dbReference>
<dbReference type="Pfam" id="PF03378">
    <property type="entry name" value="CAS_CSE1"/>
    <property type="match status" value="1"/>
</dbReference>
<name>A0A6B2KX00_9EUKA</name>
<dbReference type="InterPro" id="IPR001494">
    <property type="entry name" value="Importin-beta_N"/>
</dbReference>
<dbReference type="GO" id="GO:0031267">
    <property type="term" value="F:small GTPase binding"/>
    <property type="evidence" value="ECO:0007669"/>
    <property type="project" value="InterPro"/>
</dbReference>
<evidence type="ECO:0000256" key="3">
    <source>
        <dbReference type="ARBA" id="ARBA00008669"/>
    </source>
</evidence>
<protein>
    <recommendedName>
        <fullName evidence="8">Importin N-terminal domain-containing protein</fullName>
    </recommendedName>
</protein>
<dbReference type="SMART" id="SM00913">
    <property type="entry name" value="IBN_N"/>
    <property type="match status" value="1"/>
</dbReference>
<evidence type="ECO:0000256" key="1">
    <source>
        <dbReference type="ARBA" id="ARBA00004123"/>
    </source>
</evidence>
<comment type="subcellular location">
    <subcellularLocation>
        <location evidence="2">Cytoplasm</location>
    </subcellularLocation>
    <subcellularLocation>
        <location evidence="1">Nucleus</location>
    </subcellularLocation>
</comment>
<dbReference type="AlphaFoldDB" id="A0A6B2KX00"/>
<evidence type="ECO:0000256" key="5">
    <source>
        <dbReference type="ARBA" id="ARBA00022490"/>
    </source>
</evidence>
<comment type="similarity">
    <text evidence="3">Belongs to the XPO2/CSE1 family.</text>
</comment>
<dbReference type="InterPro" id="IPR013713">
    <property type="entry name" value="XPO2_central"/>
</dbReference>
<keyword evidence="5" id="KW-0963">Cytoplasm</keyword>
<keyword evidence="7" id="KW-0539">Nucleus</keyword>
<evidence type="ECO:0000256" key="6">
    <source>
        <dbReference type="ARBA" id="ARBA00022927"/>
    </source>
</evidence>
<dbReference type="GO" id="GO:0006606">
    <property type="term" value="P:protein import into nucleus"/>
    <property type="evidence" value="ECO:0007669"/>
    <property type="project" value="TreeGrafter"/>
</dbReference>
<dbReference type="GO" id="GO:0005829">
    <property type="term" value="C:cytosol"/>
    <property type="evidence" value="ECO:0007669"/>
    <property type="project" value="TreeGrafter"/>
</dbReference>
<dbReference type="InterPro" id="IPR016024">
    <property type="entry name" value="ARM-type_fold"/>
</dbReference>
<dbReference type="GO" id="GO:0005049">
    <property type="term" value="F:nuclear export signal receptor activity"/>
    <property type="evidence" value="ECO:0007669"/>
    <property type="project" value="TreeGrafter"/>
</dbReference>
<accession>A0A6B2KX00</accession>
<proteinExistence type="inferred from homology"/>
<dbReference type="InterPro" id="IPR005043">
    <property type="entry name" value="XPO2_C"/>
</dbReference>
<dbReference type="PANTHER" id="PTHR10997:SF8">
    <property type="entry name" value="EXPORTIN-2"/>
    <property type="match status" value="1"/>
</dbReference>
<evidence type="ECO:0000256" key="2">
    <source>
        <dbReference type="ARBA" id="ARBA00004496"/>
    </source>
</evidence>
<feature type="domain" description="Importin N-terminal" evidence="8">
    <location>
        <begin position="12"/>
        <end position="81"/>
    </location>
</feature>
<evidence type="ECO:0000256" key="4">
    <source>
        <dbReference type="ARBA" id="ARBA00022448"/>
    </source>
</evidence>
<dbReference type="GO" id="GO:0005635">
    <property type="term" value="C:nuclear envelope"/>
    <property type="evidence" value="ECO:0007669"/>
    <property type="project" value="TreeGrafter"/>
</dbReference>
<sequence length="953" mass="108569">MSPNISERTKAEEQLLKNFKGKPGYGLLILQVVHRDTVPLHSRHAAATLFKNYVKQCWENGTITDGEKDEIRKILPPFMLSVPQTFQKLISASLNIISEVDYPRNWPNLLPGLVEQLKSATDFRVIMGILKVINSIFKRYRHQLNSDEVLTEIKYSLEQFYTPLVELFKNSVTQFEAHKTNPDALLQLFTALKSIANIFYSLNSVDIPEQFEDNLAIWFPSFQKFIEFETNLPVLIDADQDDSPGLLHKVQASVISNGSLYMDKYDEEFKPYLPAFVSAVWKLLMKTPNEPKYDALVTCAINFLNSVCRSPCYVLFQNPQVLSDICKLVVVPNINIRKSDLFLFEDDPIEYVRKDMEGSDIGTRRRSAFELVKALRKNFENEVTQIFAKHINELLVEYTKDVNKFWTNKDAAIYLITSLAVTRASVNGGVTGINESVPIKDFYKSQIIPELLSDACPQPLLKASCLSFINSFRRQFSSSDFNEMVPFLNRYLLSNNFVVSSYAAICFERFLMVKDKTSTGFSFRFGSQVLSPHLRSILQSLLSALKPDDKSENPYVMTATTRVLTLCKDELLPYAETIFGALVKKLDKIYRSPTTPEFGYHLFEAIAVTITVLCRPSLASLEMIEKFLLPIFSVIITDPTADVFSPFAFQTMAYLLELRPNHLPDHYRSLLPEITVPNWWQQQGNVPALTRLLQAYISSGSDYIVSSKQLFPILGIYQKLLSTKVNDFLGFYLLQSIVLSLPMSEVVPLLPEIFKIIFMRIQSKKTTQVVKGFIVFLSTFISKHDAKLVLDGMSTLQANIFLMVLQSLWIPNVESINGRLERKTLAISMVKLLCLSREMIEPPYVDLWPTLFAKLIHLFEGLEGDTKATEEDISHPEDETAQNYSTGFSTLRNAPKHEVDYFQSIDPKKLLLTSLNASTKTNPKYISLLKTIPQEYQQALRTYSQTTGIPLVF</sequence>
<dbReference type="EMBL" id="GIBP01000345">
    <property type="protein sequence ID" value="NDV29314.1"/>
    <property type="molecule type" value="Transcribed_RNA"/>
</dbReference>
<reference evidence="9" key="1">
    <citation type="journal article" date="2020" name="J. Eukaryot. Microbiol.">
        <title>De novo Sequencing, Assembly and Annotation of the Transcriptome for the Free-Living Testate Amoeba Arcella intermedia.</title>
        <authorList>
            <person name="Ribeiro G.M."/>
            <person name="Porfirio-Sousa A.L."/>
            <person name="Maurer-Alcala X.X."/>
            <person name="Katz L.A."/>
            <person name="Lahr D.J.G."/>
        </authorList>
    </citation>
    <scope>NUCLEOTIDE SEQUENCE</scope>
</reference>